<evidence type="ECO:0000256" key="3">
    <source>
        <dbReference type="SAM" id="MobiDB-lite"/>
    </source>
</evidence>
<name>A0A066ZZ38_HYDMR</name>
<organism evidence="4 5">
    <name type="scientific">Hydrogenovibrio marinus</name>
    <dbReference type="NCBI Taxonomy" id="28885"/>
    <lineage>
        <taxon>Bacteria</taxon>
        <taxon>Pseudomonadati</taxon>
        <taxon>Pseudomonadota</taxon>
        <taxon>Gammaproteobacteria</taxon>
        <taxon>Thiotrichales</taxon>
        <taxon>Piscirickettsiaceae</taxon>
        <taxon>Hydrogenovibrio</taxon>
    </lineage>
</organism>
<reference evidence="4 5" key="1">
    <citation type="submission" date="2014-04" db="EMBL/GenBank/DDBJ databases">
        <title>Draft genome sequence of Hydrogenovibrio marinus MH-110, a model organism for aerobic H2 metabolism.</title>
        <authorList>
            <person name="Cha H.J."/>
            <person name="Jo B.H."/>
            <person name="Hwang B.H."/>
        </authorList>
    </citation>
    <scope>NUCLEOTIDE SEQUENCE [LARGE SCALE GENOMIC DNA]</scope>
    <source>
        <strain evidence="4 5">MH-110</strain>
    </source>
</reference>
<dbReference type="InterPro" id="IPR037021">
    <property type="entry name" value="RnfH_sf"/>
</dbReference>
<dbReference type="SUPFAM" id="SSF54285">
    <property type="entry name" value="MoaD/ThiS"/>
    <property type="match status" value="1"/>
</dbReference>
<keyword evidence="5" id="KW-1185">Reference proteome</keyword>
<dbReference type="InterPro" id="IPR005346">
    <property type="entry name" value="RnfH"/>
</dbReference>
<accession>A0A066ZZ38</accession>
<proteinExistence type="inferred from homology"/>
<dbReference type="Pfam" id="PF03658">
    <property type="entry name" value="Ub-RnfH"/>
    <property type="match status" value="1"/>
</dbReference>
<gene>
    <name evidence="4" type="ORF">EI16_03520</name>
</gene>
<evidence type="ECO:0000313" key="5">
    <source>
        <dbReference type="Proteomes" id="UP000027341"/>
    </source>
</evidence>
<dbReference type="InterPro" id="IPR016155">
    <property type="entry name" value="Mopterin_synth/thiamin_S_b"/>
</dbReference>
<feature type="region of interest" description="Disordered" evidence="3">
    <location>
        <begin position="72"/>
        <end position="96"/>
    </location>
</feature>
<dbReference type="STRING" id="28885.EI16_03520"/>
<sequence>MIKIEVTYALPDKQYLFEQEVEEGATVEQALKQSKLLKEVPDLSFDKVGIFAQLVTLDTVLKDGDRIEVYRPLKADPRDRRRQKVQEERSESKTRS</sequence>
<dbReference type="PANTHER" id="PTHR37483">
    <property type="entry name" value="UPF0125 PROTEIN RATB"/>
    <property type="match status" value="1"/>
</dbReference>
<comment type="caution">
    <text evidence="4">The sequence shown here is derived from an EMBL/GenBank/DDBJ whole genome shotgun (WGS) entry which is preliminary data.</text>
</comment>
<dbReference type="Gene3D" id="3.10.20.280">
    <property type="entry name" value="RnfH-like"/>
    <property type="match status" value="1"/>
</dbReference>
<comment type="similarity">
    <text evidence="1 2">Belongs to the UPF0125 (RnfH) family.</text>
</comment>
<dbReference type="RefSeq" id="WP_029909431.1">
    <property type="nucleotide sequence ID" value="NZ_AP020335.1"/>
</dbReference>
<evidence type="ECO:0000313" key="4">
    <source>
        <dbReference type="EMBL" id="KDN95380.1"/>
    </source>
</evidence>
<dbReference type="EMBL" id="JMIU01000001">
    <property type="protein sequence ID" value="KDN95380.1"/>
    <property type="molecule type" value="Genomic_DNA"/>
</dbReference>
<dbReference type="AlphaFoldDB" id="A0A066ZZ38"/>
<protein>
    <recommendedName>
        <fullName evidence="2">UPF0125 protein EI16_03520</fullName>
    </recommendedName>
</protein>
<dbReference type="NCBIfam" id="NF002490">
    <property type="entry name" value="PRK01777.1"/>
    <property type="match status" value="1"/>
</dbReference>
<dbReference type="Proteomes" id="UP000027341">
    <property type="component" value="Unassembled WGS sequence"/>
</dbReference>
<dbReference type="HAMAP" id="MF_00460">
    <property type="entry name" value="UPF0125_RnfH"/>
    <property type="match status" value="1"/>
</dbReference>
<evidence type="ECO:0000256" key="1">
    <source>
        <dbReference type="ARBA" id="ARBA00010645"/>
    </source>
</evidence>
<dbReference type="PANTHER" id="PTHR37483:SF1">
    <property type="entry name" value="UPF0125 PROTEIN RATB"/>
    <property type="match status" value="1"/>
</dbReference>
<evidence type="ECO:0000256" key="2">
    <source>
        <dbReference type="HAMAP-Rule" id="MF_00460"/>
    </source>
</evidence>